<keyword evidence="3" id="KW-0804">Transcription</keyword>
<accession>A0A1M4WB55</accession>
<keyword evidence="2" id="KW-0238">DNA-binding</keyword>
<dbReference type="InterPro" id="IPR036388">
    <property type="entry name" value="WH-like_DNA-bd_sf"/>
</dbReference>
<evidence type="ECO:0000313" key="5">
    <source>
        <dbReference type="EMBL" id="SHE78456.1"/>
    </source>
</evidence>
<protein>
    <submittedName>
        <fullName evidence="5">Transcriptional regulator, HxlR family</fullName>
    </submittedName>
</protein>
<dbReference type="STRING" id="112248.SAMN05444392_103134"/>
<gene>
    <name evidence="5" type="ORF">SAMN05444392_103134</name>
</gene>
<dbReference type="Proteomes" id="UP000184476">
    <property type="component" value="Unassembled WGS sequence"/>
</dbReference>
<dbReference type="InterPro" id="IPR002577">
    <property type="entry name" value="HTH_HxlR"/>
</dbReference>
<keyword evidence="6" id="KW-1185">Reference proteome</keyword>
<dbReference type="GO" id="GO:0003677">
    <property type="term" value="F:DNA binding"/>
    <property type="evidence" value="ECO:0007669"/>
    <property type="project" value="UniProtKB-KW"/>
</dbReference>
<dbReference type="SUPFAM" id="SSF46785">
    <property type="entry name" value="Winged helix' DNA-binding domain"/>
    <property type="match status" value="1"/>
</dbReference>
<feature type="domain" description="HTH hxlR-type" evidence="4">
    <location>
        <begin position="24"/>
        <end position="122"/>
    </location>
</feature>
<organism evidence="5 6">
    <name type="scientific">Seinonella peptonophila</name>
    <dbReference type="NCBI Taxonomy" id="112248"/>
    <lineage>
        <taxon>Bacteria</taxon>
        <taxon>Bacillati</taxon>
        <taxon>Bacillota</taxon>
        <taxon>Bacilli</taxon>
        <taxon>Bacillales</taxon>
        <taxon>Thermoactinomycetaceae</taxon>
        <taxon>Seinonella</taxon>
    </lineage>
</organism>
<dbReference type="Pfam" id="PF01638">
    <property type="entry name" value="HxlR"/>
    <property type="match status" value="1"/>
</dbReference>
<dbReference type="PANTHER" id="PTHR33204">
    <property type="entry name" value="TRANSCRIPTIONAL REGULATOR, MARR FAMILY"/>
    <property type="match status" value="1"/>
</dbReference>
<proteinExistence type="predicted"/>
<sequence>MYQLTFSKGLFHMHTPTNTDLLKQPICEVVQIFQIKWANEIINELYKGTKRFKQLQRSLAVVRTQSLTNALRGLEQFGLIHRKVIPTVPTTVEYSLTEKGKDFQQVLAEMNQWVLKWRDMKK</sequence>
<dbReference type="InterPro" id="IPR036390">
    <property type="entry name" value="WH_DNA-bd_sf"/>
</dbReference>
<evidence type="ECO:0000256" key="2">
    <source>
        <dbReference type="ARBA" id="ARBA00023125"/>
    </source>
</evidence>
<evidence type="ECO:0000313" key="6">
    <source>
        <dbReference type="Proteomes" id="UP000184476"/>
    </source>
</evidence>
<dbReference type="Gene3D" id="1.10.10.10">
    <property type="entry name" value="Winged helix-like DNA-binding domain superfamily/Winged helix DNA-binding domain"/>
    <property type="match status" value="1"/>
</dbReference>
<evidence type="ECO:0000256" key="3">
    <source>
        <dbReference type="ARBA" id="ARBA00023163"/>
    </source>
</evidence>
<reference evidence="5 6" key="1">
    <citation type="submission" date="2016-11" db="EMBL/GenBank/DDBJ databases">
        <authorList>
            <person name="Jaros S."/>
            <person name="Januszkiewicz K."/>
            <person name="Wedrychowicz H."/>
        </authorList>
    </citation>
    <scope>NUCLEOTIDE SEQUENCE [LARGE SCALE GENOMIC DNA]</scope>
    <source>
        <strain evidence="5 6">DSM 44666</strain>
    </source>
</reference>
<keyword evidence="1" id="KW-0805">Transcription regulation</keyword>
<dbReference type="PROSITE" id="PS51118">
    <property type="entry name" value="HTH_HXLR"/>
    <property type="match status" value="1"/>
</dbReference>
<dbReference type="PANTHER" id="PTHR33204:SF18">
    <property type="entry name" value="TRANSCRIPTIONAL REGULATORY PROTEIN"/>
    <property type="match status" value="1"/>
</dbReference>
<evidence type="ECO:0000259" key="4">
    <source>
        <dbReference type="PROSITE" id="PS51118"/>
    </source>
</evidence>
<dbReference type="AlphaFoldDB" id="A0A1M4WB55"/>
<dbReference type="EMBL" id="FQVL01000003">
    <property type="protein sequence ID" value="SHE78456.1"/>
    <property type="molecule type" value="Genomic_DNA"/>
</dbReference>
<evidence type="ECO:0000256" key="1">
    <source>
        <dbReference type="ARBA" id="ARBA00023015"/>
    </source>
</evidence>
<name>A0A1M4WB55_9BACL</name>